<protein>
    <submittedName>
        <fullName evidence="2">Uncharacterized protein</fullName>
    </submittedName>
</protein>
<dbReference type="PANTHER" id="PTHR34115">
    <property type="entry name" value="PROTEIN, PUTATIVE-RELATED"/>
    <property type="match status" value="1"/>
</dbReference>
<dbReference type="PANTHER" id="PTHR34115:SF6">
    <property type="entry name" value="PROTEIN, PUTATIVE-RELATED"/>
    <property type="match status" value="1"/>
</dbReference>
<accession>A0A2H5QGQ2</accession>
<name>A0A2H5QGQ2_CITUN</name>
<gene>
    <name evidence="2" type="ORF">CUMW_228590</name>
</gene>
<dbReference type="EMBL" id="BDQV01000373">
    <property type="protein sequence ID" value="GAY63801.1"/>
    <property type="molecule type" value="Genomic_DNA"/>
</dbReference>
<feature type="transmembrane region" description="Helical" evidence="1">
    <location>
        <begin position="76"/>
        <end position="96"/>
    </location>
</feature>
<proteinExistence type="predicted"/>
<evidence type="ECO:0000256" key="1">
    <source>
        <dbReference type="SAM" id="Phobius"/>
    </source>
</evidence>
<dbReference type="Proteomes" id="UP000236630">
    <property type="component" value="Unassembled WGS sequence"/>
</dbReference>
<reference evidence="2 3" key="1">
    <citation type="journal article" date="2017" name="Front. Genet.">
        <title>Draft sequencing of the heterozygous diploid genome of Satsuma (Citrus unshiu Marc.) using a hybrid assembly approach.</title>
        <authorList>
            <person name="Shimizu T."/>
            <person name="Tanizawa Y."/>
            <person name="Mochizuki T."/>
            <person name="Nagasaki H."/>
            <person name="Yoshioka T."/>
            <person name="Toyoda A."/>
            <person name="Fujiyama A."/>
            <person name="Kaminuma E."/>
            <person name="Nakamura Y."/>
        </authorList>
    </citation>
    <scope>NUCLEOTIDE SEQUENCE [LARGE SCALE GENOMIC DNA]</scope>
    <source>
        <strain evidence="3">cv. Miyagawa wase</strain>
    </source>
</reference>
<keyword evidence="3" id="KW-1185">Reference proteome</keyword>
<keyword evidence="1" id="KW-1133">Transmembrane helix</keyword>
<dbReference type="AlphaFoldDB" id="A0A2H5QGQ2"/>
<feature type="transmembrane region" description="Helical" evidence="1">
    <location>
        <begin position="36"/>
        <end position="56"/>
    </location>
</feature>
<keyword evidence="1" id="KW-0812">Transmembrane</keyword>
<feature type="transmembrane region" description="Helical" evidence="1">
    <location>
        <begin position="103"/>
        <end position="122"/>
    </location>
</feature>
<dbReference type="InterPro" id="IPR053258">
    <property type="entry name" value="Ca-permeable_cation_channel"/>
</dbReference>
<sequence>MDVYRFNVNGGYGVERITRTDSHQFPRERRGPPQSLEILPSAPYHTLFLFLIPLLVEVIEINNVQDEKKMLIETNPMSMCLFLLALFMYAFAYFAAMKLKRQIFKAIAVISGSLCSVSLVSIILPHPYGHFSFIIWGFVLLLVAHNKRLHKKIWQFWYRFGENNQQRLPI</sequence>
<evidence type="ECO:0000313" key="2">
    <source>
        <dbReference type="EMBL" id="GAY63801.1"/>
    </source>
</evidence>
<comment type="caution">
    <text evidence="2">The sequence shown here is derived from an EMBL/GenBank/DDBJ whole genome shotgun (WGS) entry which is preliminary data.</text>
</comment>
<feature type="transmembrane region" description="Helical" evidence="1">
    <location>
        <begin position="128"/>
        <end position="144"/>
    </location>
</feature>
<organism evidence="2 3">
    <name type="scientific">Citrus unshiu</name>
    <name type="common">Satsuma mandarin</name>
    <name type="synonym">Citrus nobilis var. unshiu</name>
    <dbReference type="NCBI Taxonomy" id="55188"/>
    <lineage>
        <taxon>Eukaryota</taxon>
        <taxon>Viridiplantae</taxon>
        <taxon>Streptophyta</taxon>
        <taxon>Embryophyta</taxon>
        <taxon>Tracheophyta</taxon>
        <taxon>Spermatophyta</taxon>
        <taxon>Magnoliopsida</taxon>
        <taxon>eudicotyledons</taxon>
        <taxon>Gunneridae</taxon>
        <taxon>Pentapetalae</taxon>
        <taxon>rosids</taxon>
        <taxon>malvids</taxon>
        <taxon>Sapindales</taxon>
        <taxon>Rutaceae</taxon>
        <taxon>Aurantioideae</taxon>
        <taxon>Citrus</taxon>
    </lineage>
</organism>
<keyword evidence="1" id="KW-0472">Membrane</keyword>
<evidence type="ECO:0000313" key="3">
    <source>
        <dbReference type="Proteomes" id="UP000236630"/>
    </source>
</evidence>